<dbReference type="EMBL" id="MN602266">
    <property type="protein sequence ID" value="QGH74620.1"/>
    <property type="molecule type" value="Genomic_DNA"/>
</dbReference>
<organism evidence="1 2">
    <name type="scientific">Bacteriophage DSS3_VP1</name>
    <dbReference type="NCBI Taxonomy" id="2664196"/>
    <lineage>
        <taxon>Viruses</taxon>
        <taxon>Duplodnaviria</taxon>
        <taxon>Heunggongvirae</taxon>
        <taxon>Uroviricota</taxon>
        <taxon>Caudoviricetes</taxon>
        <taxon>Naomviridae</taxon>
        <taxon>Noahvirus</taxon>
        <taxon>Noahvirus arc</taxon>
    </lineage>
</organism>
<evidence type="ECO:0000313" key="1">
    <source>
        <dbReference type="EMBL" id="QGH74620.1"/>
    </source>
</evidence>
<name>A0A7S5FY36_9CAUD</name>
<dbReference type="Proteomes" id="UP000594402">
    <property type="component" value="Segment"/>
</dbReference>
<gene>
    <name evidence="1" type="ORF">DSS3VP1_00052</name>
</gene>
<reference evidence="1 2" key="1">
    <citation type="submission" date="2019-10" db="EMBL/GenBank/DDBJ databases">
        <title>Isolation and characterisation of a new family of globally distributed lytic roseophage, the Naomivirus.</title>
        <authorList>
            <person name="Rihtman B."/>
            <person name="Puxty R.J."/>
            <person name="Hapeshi A."/>
            <person name="Zhan Y."/>
            <person name="Michinevski S."/>
            <person name="Waterfield N.R."/>
            <person name="Chen F."/>
            <person name="Millard A.D."/>
            <person name="Scanlan D.J."/>
            <person name="Chen Y."/>
        </authorList>
    </citation>
    <scope>NUCLEOTIDE SEQUENCE [LARGE SCALE GENOMIC DNA]</scope>
</reference>
<keyword evidence="2" id="KW-1185">Reference proteome</keyword>
<accession>A0A7S5FY36</accession>
<protein>
    <submittedName>
        <fullName evidence="1">Uncharacterized protein</fullName>
    </submittedName>
</protein>
<proteinExistence type="predicted"/>
<sequence length="80" mass="9100">MSNFLVKALSEADAEGFQTFEVQRRSPFSGKMNTMTLRFDAGSLEAWLRGEMLIQDAFPHLNADEREFIKTGITAEEWPS</sequence>
<evidence type="ECO:0000313" key="2">
    <source>
        <dbReference type="Proteomes" id="UP000594402"/>
    </source>
</evidence>